<protein>
    <submittedName>
        <fullName evidence="3">AAWKG family protein</fullName>
    </submittedName>
</protein>
<evidence type="ECO:0000256" key="1">
    <source>
        <dbReference type="SAM" id="Coils"/>
    </source>
</evidence>
<dbReference type="EMBL" id="JARWAF010000009">
    <property type="protein sequence ID" value="MDJ1642756.1"/>
    <property type="molecule type" value="Genomic_DNA"/>
</dbReference>
<feature type="compositionally biased region" description="Gly residues" evidence="2">
    <location>
        <begin position="1062"/>
        <end position="1071"/>
    </location>
</feature>
<keyword evidence="4" id="KW-1185">Reference proteome</keyword>
<dbReference type="InterPro" id="IPR047002">
    <property type="entry name" value="Tcp10_C_sf"/>
</dbReference>
<organism evidence="3 4">
    <name type="scientific">Streptomyces pakalii</name>
    <dbReference type="NCBI Taxonomy" id="3036494"/>
    <lineage>
        <taxon>Bacteria</taxon>
        <taxon>Bacillati</taxon>
        <taxon>Actinomycetota</taxon>
        <taxon>Actinomycetes</taxon>
        <taxon>Kitasatosporales</taxon>
        <taxon>Streptomycetaceae</taxon>
        <taxon>Streptomyces</taxon>
    </lineage>
</organism>
<reference evidence="3 4" key="1">
    <citation type="submission" date="2023-04" db="EMBL/GenBank/DDBJ databases">
        <title>A novel species of the genus Streptomyces: Streptomyces pakalii sp. nov. isolated from a Mexican soil jungle.</title>
        <authorList>
            <person name="Chavez-Hernandez M.A."/>
            <person name="Ortiz-Alvarez J."/>
            <person name="Villa-Tanaca L."/>
            <person name="Hernandez-Rodriguez C."/>
        </authorList>
    </citation>
    <scope>NUCLEOTIDE SEQUENCE [LARGE SCALE GENOMIC DNA]</scope>
    <source>
        <strain evidence="3 4">ENCB-J15</strain>
    </source>
</reference>
<feature type="compositionally biased region" description="Basic and acidic residues" evidence="2">
    <location>
        <begin position="1193"/>
        <end position="1204"/>
    </location>
</feature>
<proteinExistence type="predicted"/>
<accession>A0ABT7DE40</accession>
<dbReference type="Proteomes" id="UP001237194">
    <property type="component" value="Unassembled WGS sequence"/>
</dbReference>
<feature type="compositionally biased region" description="Polar residues" evidence="2">
    <location>
        <begin position="758"/>
        <end position="770"/>
    </location>
</feature>
<feature type="compositionally biased region" description="Basic and acidic residues" evidence="2">
    <location>
        <begin position="1091"/>
        <end position="1102"/>
    </location>
</feature>
<name>A0ABT7DE40_9ACTN</name>
<feature type="compositionally biased region" description="Gly residues" evidence="2">
    <location>
        <begin position="680"/>
        <end position="693"/>
    </location>
</feature>
<evidence type="ECO:0000313" key="3">
    <source>
        <dbReference type="EMBL" id="MDJ1642756.1"/>
    </source>
</evidence>
<evidence type="ECO:0000256" key="2">
    <source>
        <dbReference type="SAM" id="MobiDB-lite"/>
    </source>
</evidence>
<feature type="region of interest" description="Disordered" evidence="2">
    <location>
        <begin position="951"/>
        <end position="1257"/>
    </location>
</feature>
<feature type="compositionally biased region" description="Gly residues" evidence="2">
    <location>
        <begin position="702"/>
        <end position="715"/>
    </location>
</feature>
<feature type="compositionally biased region" description="Polar residues" evidence="2">
    <location>
        <begin position="1111"/>
        <end position="1124"/>
    </location>
</feature>
<feature type="coiled-coil region" evidence="1">
    <location>
        <begin position="483"/>
        <end position="605"/>
    </location>
</feature>
<feature type="compositionally biased region" description="Polar residues" evidence="2">
    <location>
        <begin position="720"/>
        <end position="730"/>
    </location>
</feature>
<feature type="region of interest" description="Disordered" evidence="2">
    <location>
        <begin position="613"/>
        <end position="646"/>
    </location>
</feature>
<evidence type="ECO:0000313" key="4">
    <source>
        <dbReference type="Proteomes" id="UP001237194"/>
    </source>
</evidence>
<feature type="compositionally biased region" description="Basic and acidic residues" evidence="2">
    <location>
        <begin position="894"/>
        <end position="909"/>
    </location>
</feature>
<comment type="caution">
    <text evidence="3">The sequence shown here is derived from an EMBL/GenBank/DDBJ whole genome shotgun (WGS) entry which is preliminary data.</text>
</comment>
<dbReference type="RefSeq" id="WP_283896714.1">
    <property type="nucleotide sequence ID" value="NZ_JARWAF010000009.1"/>
</dbReference>
<gene>
    <name evidence="3" type="ORF">P5W92_20445</name>
</gene>
<feature type="compositionally biased region" description="Basic and acidic residues" evidence="2">
    <location>
        <begin position="1229"/>
        <end position="1238"/>
    </location>
</feature>
<feature type="compositionally biased region" description="Basic and acidic residues" evidence="2">
    <location>
        <begin position="1038"/>
        <end position="1051"/>
    </location>
</feature>
<dbReference type="Gene3D" id="2.60.450.20">
    <property type="match status" value="2"/>
</dbReference>
<feature type="compositionally biased region" description="Polar residues" evidence="2">
    <location>
        <begin position="869"/>
        <end position="890"/>
    </location>
</feature>
<sequence>MAADPSDRWGKAVEMFTGYPMPQRSSLFSDAMGTEPEGNAPLLKVTIEDAAEFLYMPASFNYHSGHNTGKNDFVINFYLPGEVDPKDTDVTDYSEDELKEKVYPRLRRVLINFVGPGGEGVDLGEIDPFGWNSNSDGSLAGAAHPLGQYVEGSGAALRNSGYENIVSYSNAGFSSNGTSVDKANAMDFSTFTTTAEAYDRVAKFFIEHAETLKQWKESLGKEKAVWKGKAAEVFSDLIDGLHKNYAGFADQMHPKGFKAAHQSQWDWFEASSRQGDAIVGAGNAVFKATRELSDAHAEWMGGLAKEKETLSEGDGDPIEFWPGQGNPYGILYSMLQSVMVWVYNNNARYVVSDTQTNSSYNGDPSYGQNTRKGWSDDSPDSSITRFYTLAPGYRMVIPGLGNLNDVSTWAQLGTKAVESWNWGVEEFLEPPANQALSDVRNAFLDAEGVIGEVLEPEVTSYGGAGGGGVGGDGDIDKTVDKIKDDADKAIAKANAAADKAIAEAEAAAEKANAEAKKAIQEANAEAEKAVEGANAAAKESNAEAKTAIDEANKEAEKAVAGANAEVKTAIDEANKEAEKATRESNAEAKTAIDEANKEAEKALGKTGLEAKTVIDEADGQAGGRQDRTALGAGEGNQPGGPETRTGLEAGRAIQDANAQVDKALQEASNQSRTIIDGLDGQLGTGGGEHGGSNGSALPPVPGGGFVTSGQPGGALGNKSRGITTPNSDGGFTTEFPDGSRQVVGSDGTITEIRPDGSKTVTRPDGSSTITDPDGNVRTAGPGGSLDGPPDRITVDGPSGEIATRQDGSVSLDGPSGRIDTGPDGQTVVNGPDSEIVTRQDGSTVVDGPGGRTETSSDGTVKVTGPDGSTKVTSPDGSVTVNGPDGSSSITRPDGSSRVELSDGTVRETGPDGQVTVKEPNGKVTVSYPDGSAKVTMPDGSVQEISRDGTVKEISPDGRTVSEGPKTEVGNHGGNLGNPGDRVEIRNPGDRIGIGNPGDGLGNPGDRIGNPNPGDRVEIRNPGDGIEIGNPGGSANRSDIPRIDIEYPDGRNEQVSIDSPSGSAGGSSGSGGSSSDLREHGSRYLGGSGEAWSHDDYPYDDHGSGNGDLANGQGTSANPFTQGDQGNIGSGGLGGSGSPGGSPMMPPMGGMQGAGAANDSNGERERSNPGSRINRAAPRRGSTAAQAAGRRAAAQREQEMHEDVVVARSTASGGAMMPPPAQRSESTQSGDRERSHWAAEDEDVWGTDEGTTPAVIGR</sequence>
<dbReference type="CDD" id="cd06503">
    <property type="entry name" value="ATP-synt_Fo_b"/>
    <property type="match status" value="1"/>
</dbReference>
<feature type="compositionally biased region" description="Gly residues" evidence="2">
    <location>
        <begin position="1125"/>
        <end position="1139"/>
    </location>
</feature>
<dbReference type="NCBIfam" id="NF038047">
    <property type="entry name" value="not_Tcp10"/>
    <property type="match status" value="1"/>
</dbReference>
<feature type="compositionally biased region" description="Low complexity" evidence="2">
    <location>
        <begin position="1178"/>
        <end position="1191"/>
    </location>
</feature>
<feature type="region of interest" description="Disordered" evidence="2">
    <location>
        <begin position="663"/>
        <end position="913"/>
    </location>
</feature>
<keyword evidence="1" id="KW-0175">Coiled coil</keyword>